<evidence type="ECO:0000313" key="3">
    <source>
        <dbReference type="EMBL" id="CAD7704576.1"/>
    </source>
</evidence>
<dbReference type="InterPro" id="IPR011009">
    <property type="entry name" value="Kinase-like_dom_sf"/>
</dbReference>
<keyword evidence="4" id="KW-1185">Reference proteome</keyword>
<dbReference type="InterPro" id="IPR001245">
    <property type="entry name" value="Ser-Thr/Tyr_kinase_cat_dom"/>
</dbReference>
<dbReference type="PANTHER" id="PTHR44329">
    <property type="entry name" value="SERINE/THREONINE-PROTEIN KINASE TNNI3K-RELATED"/>
    <property type="match status" value="1"/>
</dbReference>
<feature type="domain" description="Protein kinase" evidence="2">
    <location>
        <begin position="176"/>
        <end position="432"/>
    </location>
</feature>
<dbReference type="Pfam" id="PF07714">
    <property type="entry name" value="PK_Tyr_Ser-Thr"/>
    <property type="match status" value="1"/>
</dbReference>
<evidence type="ECO:0000256" key="1">
    <source>
        <dbReference type="SAM" id="MobiDB-lite"/>
    </source>
</evidence>
<dbReference type="PANTHER" id="PTHR44329:SF214">
    <property type="entry name" value="PROTEIN KINASE DOMAIN-CONTAINING PROTEIN"/>
    <property type="match status" value="1"/>
</dbReference>
<protein>
    <recommendedName>
        <fullName evidence="2">Protein kinase domain-containing protein</fullName>
    </recommendedName>
</protein>
<organism evidence="3 4">
    <name type="scientific">Ostreobium quekettii</name>
    <dbReference type="NCBI Taxonomy" id="121088"/>
    <lineage>
        <taxon>Eukaryota</taxon>
        <taxon>Viridiplantae</taxon>
        <taxon>Chlorophyta</taxon>
        <taxon>core chlorophytes</taxon>
        <taxon>Ulvophyceae</taxon>
        <taxon>TCBD clade</taxon>
        <taxon>Bryopsidales</taxon>
        <taxon>Ostreobineae</taxon>
        <taxon>Ostreobiaceae</taxon>
        <taxon>Ostreobium</taxon>
    </lineage>
</organism>
<reference evidence="3" key="1">
    <citation type="submission" date="2020-12" db="EMBL/GenBank/DDBJ databases">
        <authorList>
            <person name="Iha C."/>
        </authorList>
    </citation>
    <scope>NUCLEOTIDE SEQUENCE</scope>
</reference>
<dbReference type="Gene3D" id="1.10.510.10">
    <property type="entry name" value="Transferase(Phosphotransferase) domain 1"/>
    <property type="match status" value="1"/>
</dbReference>
<accession>A0A8S1JC74</accession>
<dbReference type="Proteomes" id="UP000708148">
    <property type="component" value="Unassembled WGS sequence"/>
</dbReference>
<dbReference type="InterPro" id="IPR000719">
    <property type="entry name" value="Prot_kinase_dom"/>
</dbReference>
<dbReference type="Gene3D" id="3.30.200.20">
    <property type="entry name" value="Phosphorylase Kinase, domain 1"/>
    <property type="match status" value="1"/>
</dbReference>
<dbReference type="PROSITE" id="PS50011">
    <property type="entry name" value="PROTEIN_KINASE_DOM"/>
    <property type="match status" value="1"/>
</dbReference>
<dbReference type="GO" id="GO:0005524">
    <property type="term" value="F:ATP binding"/>
    <property type="evidence" value="ECO:0007669"/>
    <property type="project" value="InterPro"/>
</dbReference>
<dbReference type="AlphaFoldDB" id="A0A8S1JC74"/>
<name>A0A8S1JC74_9CHLO</name>
<feature type="compositionally biased region" description="Polar residues" evidence="1">
    <location>
        <begin position="437"/>
        <end position="453"/>
    </location>
</feature>
<dbReference type="InterPro" id="IPR008271">
    <property type="entry name" value="Ser/Thr_kinase_AS"/>
</dbReference>
<comment type="caution">
    <text evidence="3">The sequence shown here is derived from an EMBL/GenBank/DDBJ whole genome shotgun (WGS) entry which is preliminary data.</text>
</comment>
<dbReference type="GO" id="GO:0004674">
    <property type="term" value="F:protein serine/threonine kinase activity"/>
    <property type="evidence" value="ECO:0007669"/>
    <property type="project" value="TreeGrafter"/>
</dbReference>
<evidence type="ECO:0000313" key="4">
    <source>
        <dbReference type="Proteomes" id="UP000708148"/>
    </source>
</evidence>
<dbReference type="PROSITE" id="PS00108">
    <property type="entry name" value="PROTEIN_KINASE_ST"/>
    <property type="match status" value="1"/>
</dbReference>
<feature type="region of interest" description="Disordered" evidence="1">
    <location>
        <begin position="437"/>
        <end position="464"/>
    </location>
</feature>
<proteinExistence type="predicted"/>
<dbReference type="EMBL" id="CAJHUC010002927">
    <property type="protein sequence ID" value="CAD7704576.1"/>
    <property type="molecule type" value="Genomic_DNA"/>
</dbReference>
<dbReference type="OrthoDB" id="1335080at2759"/>
<sequence>MDELTAIKTTVEKAKDGLPVARYHSNMLRFLCHEMEKVEHLLLHLQREAPQNVLKILKDEMERGSRLISRHGRRFDLRDFSKVDVVSRNVEQMCLVFRECLCDLGLEEDMIDIETKMDADSVAEDQRYMYWYLTCILEGRDVDRQIPDGIRKEVEELMVKQKHRMEFVTVIPEQEIVQMEKIGEGGCGQVFKGWWKDVPVAIKMLRSDLTPESRAEFLSEVELHIQLSHPNVVRCLGAMASNGIVMELASTDLEKFYWRQGDEWDWLKKLQLMLNASSGLQHLHNNKVVHGDIKTANFLVFDSPTEQSVVVKISDFGLAATKTGSRSKTAFPLAGTFLWMAPELSEGAAQTFSADVFSFGLVLFELSALSPPYKGLNSNPIVLQRKNNGKNPVPIPEDCPEALSKLMKHCIAVDPCDRPTMEQVGTKLTEIIQQAMGSSSGNDEMASAGNQPCQGRFEQGRDSASGVSPLIEVWLDS</sequence>
<evidence type="ECO:0000259" key="2">
    <source>
        <dbReference type="PROSITE" id="PS50011"/>
    </source>
</evidence>
<dbReference type="SUPFAM" id="SSF56112">
    <property type="entry name" value="Protein kinase-like (PK-like)"/>
    <property type="match status" value="1"/>
</dbReference>
<dbReference type="InterPro" id="IPR051681">
    <property type="entry name" value="Ser/Thr_Kinases-Pseudokinases"/>
</dbReference>
<dbReference type="SMART" id="SM00220">
    <property type="entry name" value="S_TKc"/>
    <property type="match status" value="1"/>
</dbReference>
<gene>
    <name evidence="3" type="ORF">OSTQU699_LOCUS9930</name>
</gene>